<dbReference type="Pfam" id="PF02518">
    <property type="entry name" value="HATPase_c"/>
    <property type="match status" value="1"/>
</dbReference>
<dbReference type="EMBL" id="AIMB01000001">
    <property type="protein sequence ID" value="EJF91623.1"/>
    <property type="molecule type" value="Genomic_DNA"/>
</dbReference>
<evidence type="ECO:0000256" key="8">
    <source>
        <dbReference type="SAM" id="Coils"/>
    </source>
</evidence>
<feature type="transmembrane region" description="Helical" evidence="9">
    <location>
        <begin position="168"/>
        <end position="189"/>
    </location>
</feature>
<evidence type="ECO:0000256" key="1">
    <source>
        <dbReference type="ARBA" id="ARBA00000085"/>
    </source>
</evidence>
<accession>J0ZS95</accession>
<evidence type="ECO:0000256" key="7">
    <source>
        <dbReference type="ARBA" id="ARBA00022840"/>
    </source>
</evidence>
<keyword evidence="4" id="KW-0808">Transferase</keyword>
<dbReference type="InterPro" id="IPR005467">
    <property type="entry name" value="His_kinase_dom"/>
</dbReference>
<dbReference type="Gene3D" id="3.30.565.10">
    <property type="entry name" value="Histidine kinase-like ATPase, C-terminal domain"/>
    <property type="match status" value="1"/>
</dbReference>
<dbReference type="eggNOG" id="COG3920">
    <property type="taxonomic scope" value="Bacteria"/>
</dbReference>
<dbReference type="AlphaFoldDB" id="J0ZS95"/>
<dbReference type="PATRIC" id="fig|1094558.3.peg.2"/>
<dbReference type="GO" id="GO:0005524">
    <property type="term" value="F:ATP binding"/>
    <property type="evidence" value="ECO:0007669"/>
    <property type="project" value="UniProtKB-KW"/>
</dbReference>
<keyword evidence="8" id="KW-0175">Coiled coil</keyword>
<protein>
    <recommendedName>
        <fullName evidence="2">histidine kinase</fullName>
        <ecNumber evidence="2">2.7.13.3</ecNumber>
    </recommendedName>
</protein>
<evidence type="ECO:0000256" key="5">
    <source>
        <dbReference type="ARBA" id="ARBA00022741"/>
    </source>
</evidence>
<keyword evidence="9" id="KW-0812">Transmembrane</keyword>
<keyword evidence="9" id="KW-0472">Membrane</keyword>
<dbReference type="InterPro" id="IPR036890">
    <property type="entry name" value="HATPase_C_sf"/>
</dbReference>
<feature type="domain" description="Histidine kinase" evidence="10">
    <location>
        <begin position="244"/>
        <end position="452"/>
    </location>
</feature>
<keyword evidence="9" id="KW-1133">Transmembrane helix</keyword>
<sequence>MVSLLLVLIASVLIFLLSSAVDREIARIATSSQLREQSDMVLIHLIELNSLERTFSINGSRQNYDQFQIISQKLNDVMDYISMIAHTNPDWEKWYDALKKEVDLNQNLLVQKINSKGISLQKNMSEIPIESNDDHPNVDRLNTLITSFFSGDNESRENRRAGIAKLRAALTLAAMVSVISTFVLAYAVINRFRRDITKLKTYQLLLHSENIALEERVRERTQELEAARNHAERERLRVEILLQDASHRIGNSLATVSSLLGLQFNRSENPEVRSALSAARDRIQTISAAHRRLRLGDDMETTPLAEFLQSVVNDVELGLPMELREKVQIETHFEDCHLSSRDATTLGIILGELLTNSIKHAFPNQKTGKIKISFGDIQCVNNSDLSDDNHKGQKALIVEDDGIGFDISNSQPNDGLGKLVIQQLCMQFGEKPIFNHSSKGGTRVVIPLPKLNIISSH</sequence>
<dbReference type="PROSITE" id="PS50109">
    <property type="entry name" value="HIS_KIN"/>
    <property type="match status" value="1"/>
</dbReference>
<evidence type="ECO:0000256" key="2">
    <source>
        <dbReference type="ARBA" id="ARBA00012438"/>
    </source>
</evidence>
<name>J0ZS95_9HYPH</name>
<dbReference type="InterPro" id="IPR003594">
    <property type="entry name" value="HATPase_dom"/>
</dbReference>
<dbReference type="InterPro" id="IPR011495">
    <property type="entry name" value="Sig_transdc_His_kin_sub2_dim/P"/>
</dbReference>
<dbReference type="EC" id="2.7.13.3" evidence="2"/>
<dbReference type="STRING" id="1094558.ME5_00002"/>
<dbReference type="PANTHER" id="PTHR41523:SF8">
    <property type="entry name" value="ETHYLENE RESPONSE SENSOR PROTEIN"/>
    <property type="match status" value="1"/>
</dbReference>
<reference evidence="11 12" key="1">
    <citation type="submission" date="2012-03" db="EMBL/GenBank/DDBJ databases">
        <title>The Genome Sequence of Bartonella tamiae Th239.</title>
        <authorList>
            <consortium name="The Broad Institute Genome Sequencing Platform"/>
            <consortium name="The Broad Institute Genome Sequencing Center for Infectious Disease"/>
            <person name="Feldgarden M."/>
            <person name="Kirby J."/>
            <person name="Kosoy M."/>
            <person name="Birtles R."/>
            <person name="Probert W.S."/>
            <person name="Chiaraviglio L."/>
            <person name="Young S.K."/>
            <person name="Zeng Q."/>
            <person name="Gargeya S."/>
            <person name="Fitzgerald M."/>
            <person name="Haas B."/>
            <person name="Abouelleil A."/>
            <person name="Alvarado L."/>
            <person name="Arachchi H.M."/>
            <person name="Berlin A."/>
            <person name="Chapman S.B."/>
            <person name="Gearin G."/>
            <person name="Goldberg J."/>
            <person name="Griggs A."/>
            <person name="Gujja S."/>
            <person name="Hansen M."/>
            <person name="Heiman D."/>
            <person name="Howarth C."/>
            <person name="Larimer J."/>
            <person name="Lui A."/>
            <person name="MacDonald P.J.P."/>
            <person name="McCowen C."/>
            <person name="Montmayeur A."/>
            <person name="Murphy C."/>
            <person name="Neiman D."/>
            <person name="Pearson M."/>
            <person name="Priest M."/>
            <person name="Roberts A."/>
            <person name="Saif S."/>
            <person name="Shea T."/>
            <person name="Sisk P."/>
            <person name="Stolte C."/>
            <person name="Sykes S."/>
            <person name="Wortman J."/>
            <person name="Nusbaum C."/>
            <person name="Birren B."/>
        </authorList>
    </citation>
    <scope>NUCLEOTIDE SEQUENCE [LARGE SCALE GENOMIC DNA]</scope>
    <source>
        <strain evidence="11 12">Th239</strain>
    </source>
</reference>
<dbReference type="RefSeq" id="WP_008037205.1">
    <property type="nucleotide sequence ID" value="NZ_JH725147.1"/>
</dbReference>
<evidence type="ECO:0000313" key="12">
    <source>
        <dbReference type="Proteomes" id="UP000008952"/>
    </source>
</evidence>
<feature type="coiled-coil region" evidence="8">
    <location>
        <begin position="210"/>
        <end position="244"/>
    </location>
</feature>
<evidence type="ECO:0000256" key="4">
    <source>
        <dbReference type="ARBA" id="ARBA00022679"/>
    </source>
</evidence>
<gene>
    <name evidence="11" type="ORF">ME5_00002</name>
</gene>
<dbReference type="HOGENOM" id="CLU_045942_0_0_5"/>
<keyword evidence="12" id="KW-1185">Reference proteome</keyword>
<dbReference type="PANTHER" id="PTHR41523">
    <property type="entry name" value="TWO-COMPONENT SYSTEM SENSOR PROTEIN"/>
    <property type="match status" value="1"/>
</dbReference>
<keyword evidence="3" id="KW-0597">Phosphoprotein</keyword>
<comment type="catalytic activity">
    <reaction evidence="1">
        <text>ATP + protein L-histidine = ADP + protein N-phospho-L-histidine.</text>
        <dbReference type="EC" id="2.7.13.3"/>
    </reaction>
</comment>
<dbReference type="Pfam" id="PF07568">
    <property type="entry name" value="HisKA_2"/>
    <property type="match status" value="1"/>
</dbReference>
<keyword evidence="6" id="KW-0418">Kinase</keyword>
<dbReference type="GO" id="GO:0004673">
    <property type="term" value="F:protein histidine kinase activity"/>
    <property type="evidence" value="ECO:0007669"/>
    <property type="project" value="UniProtKB-EC"/>
</dbReference>
<proteinExistence type="predicted"/>
<keyword evidence="5" id="KW-0547">Nucleotide-binding</keyword>
<dbReference type="OrthoDB" id="7991996at2"/>
<evidence type="ECO:0000256" key="3">
    <source>
        <dbReference type="ARBA" id="ARBA00022553"/>
    </source>
</evidence>
<evidence type="ECO:0000256" key="6">
    <source>
        <dbReference type="ARBA" id="ARBA00022777"/>
    </source>
</evidence>
<dbReference type="Proteomes" id="UP000008952">
    <property type="component" value="Unassembled WGS sequence"/>
</dbReference>
<dbReference type="SUPFAM" id="SSF55874">
    <property type="entry name" value="ATPase domain of HSP90 chaperone/DNA topoisomerase II/histidine kinase"/>
    <property type="match status" value="1"/>
</dbReference>
<evidence type="ECO:0000259" key="10">
    <source>
        <dbReference type="PROSITE" id="PS50109"/>
    </source>
</evidence>
<evidence type="ECO:0000256" key="9">
    <source>
        <dbReference type="SAM" id="Phobius"/>
    </source>
</evidence>
<keyword evidence="7" id="KW-0067">ATP-binding</keyword>
<organism evidence="11 12">
    <name type="scientific">Bartonella tamiae Th239</name>
    <dbReference type="NCBI Taxonomy" id="1094558"/>
    <lineage>
        <taxon>Bacteria</taxon>
        <taxon>Pseudomonadati</taxon>
        <taxon>Pseudomonadota</taxon>
        <taxon>Alphaproteobacteria</taxon>
        <taxon>Hyphomicrobiales</taxon>
        <taxon>Bartonellaceae</taxon>
        <taxon>Bartonella</taxon>
    </lineage>
</organism>
<comment type="caution">
    <text evidence="11">The sequence shown here is derived from an EMBL/GenBank/DDBJ whole genome shotgun (WGS) entry which is preliminary data.</text>
</comment>
<evidence type="ECO:0000313" key="11">
    <source>
        <dbReference type="EMBL" id="EJF91623.1"/>
    </source>
</evidence>
<dbReference type="SMART" id="SM00387">
    <property type="entry name" value="HATPase_c"/>
    <property type="match status" value="1"/>
</dbReference>